<keyword evidence="2" id="KW-1185">Reference proteome</keyword>
<evidence type="ECO:0000313" key="2">
    <source>
        <dbReference type="Proteomes" id="UP000828390"/>
    </source>
</evidence>
<protein>
    <submittedName>
        <fullName evidence="1">Uncharacterized protein</fullName>
    </submittedName>
</protein>
<comment type="caution">
    <text evidence="1">The sequence shown here is derived from an EMBL/GenBank/DDBJ whole genome shotgun (WGS) entry which is preliminary data.</text>
</comment>
<sequence length="66" mass="7539">MSVPPGSIFIENICSTREHVHRECLFHQGACSYRMLVTSGIMLIENVGSNKEHVYRDCQFHQGTRS</sequence>
<reference evidence="1" key="1">
    <citation type="journal article" date="2019" name="bioRxiv">
        <title>The Genome of the Zebra Mussel, Dreissena polymorpha: A Resource for Invasive Species Research.</title>
        <authorList>
            <person name="McCartney M.A."/>
            <person name="Auch B."/>
            <person name="Kono T."/>
            <person name="Mallez S."/>
            <person name="Zhang Y."/>
            <person name="Obille A."/>
            <person name="Becker A."/>
            <person name="Abrahante J.E."/>
            <person name="Garbe J."/>
            <person name="Badalamenti J.P."/>
            <person name="Herman A."/>
            <person name="Mangelson H."/>
            <person name="Liachko I."/>
            <person name="Sullivan S."/>
            <person name="Sone E.D."/>
            <person name="Koren S."/>
            <person name="Silverstein K.A.T."/>
            <person name="Beckman K.B."/>
            <person name="Gohl D.M."/>
        </authorList>
    </citation>
    <scope>NUCLEOTIDE SEQUENCE</scope>
    <source>
        <strain evidence="1">Duluth1</strain>
        <tissue evidence="1">Whole animal</tissue>
    </source>
</reference>
<name>A0A9D4H5K9_DREPO</name>
<organism evidence="1 2">
    <name type="scientific">Dreissena polymorpha</name>
    <name type="common">Zebra mussel</name>
    <name type="synonym">Mytilus polymorpha</name>
    <dbReference type="NCBI Taxonomy" id="45954"/>
    <lineage>
        <taxon>Eukaryota</taxon>
        <taxon>Metazoa</taxon>
        <taxon>Spiralia</taxon>
        <taxon>Lophotrochozoa</taxon>
        <taxon>Mollusca</taxon>
        <taxon>Bivalvia</taxon>
        <taxon>Autobranchia</taxon>
        <taxon>Heteroconchia</taxon>
        <taxon>Euheterodonta</taxon>
        <taxon>Imparidentia</taxon>
        <taxon>Neoheterodontei</taxon>
        <taxon>Myida</taxon>
        <taxon>Dreissenoidea</taxon>
        <taxon>Dreissenidae</taxon>
        <taxon>Dreissena</taxon>
    </lineage>
</organism>
<dbReference type="AlphaFoldDB" id="A0A9D4H5K9"/>
<dbReference type="EMBL" id="JAIWYP010000004">
    <property type="protein sequence ID" value="KAH3829914.1"/>
    <property type="molecule type" value="Genomic_DNA"/>
</dbReference>
<gene>
    <name evidence="1" type="ORF">DPMN_103145</name>
</gene>
<evidence type="ECO:0000313" key="1">
    <source>
        <dbReference type="EMBL" id="KAH3829914.1"/>
    </source>
</evidence>
<dbReference type="Proteomes" id="UP000828390">
    <property type="component" value="Unassembled WGS sequence"/>
</dbReference>
<proteinExistence type="predicted"/>
<reference evidence="1" key="2">
    <citation type="submission" date="2020-11" db="EMBL/GenBank/DDBJ databases">
        <authorList>
            <person name="McCartney M.A."/>
            <person name="Auch B."/>
            <person name="Kono T."/>
            <person name="Mallez S."/>
            <person name="Becker A."/>
            <person name="Gohl D.M."/>
            <person name="Silverstein K.A.T."/>
            <person name="Koren S."/>
            <person name="Bechman K.B."/>
            <person name="Herman A."/>
            <person name="Abrahante J.E."/>
            <person name="Garbe J."/>
        </authorList>
    </citation>
    <scope>NUCLEOTIDE SEQUENCE</scope>
    <source>
        <strain evidence="1">Duluth1</strain>
        <tissue evidence="1">Whole animal</tissue>
    </source>
</reference>
<accession>A0A9D4H5K9</accession>